<dbReference type="PANTHER" id="PTHR30173:SF43">
    <property type="entry name" value="ECF RNA POLYMERASE SIGMA FACTOR SIGI-RELATED"/>
    <property type="match status" value="1"/>
</dbReference>
<keyword evidence="5" id="KW-0804">Transcription</keyword>
<dbReference type="eggNOG" id="COG1595">
    <property type="taxonomic scope" value="Bacteria"/>
</dbReference>
<comment type="subunit">
    <text evidence="2">Interacts transiently with the RNA polymerase catalytic core formed by RpoA, RpoB, RpoC and RpoZ (2 alpha, 1 beta, 1 beta' and 1 omega subunit) to form the RNA polymerase holoenzyme that can initiate transcription.</text>
</comment>
<dbReference type="InterPro" id="IPR052704">
    <property type="entry name" value="ECF_Sigma-70_Domain"/>
</dbReference>
<gene>
    <name evidence="9" type="ORF">BF93_11225</name>
</gene>
<dbReference type="SUPFAM" id="SSF88659">
    <property type="entry name" value="Sigma3 and sigma4 domains of RNA polymerase sigma factors"/>
    <property type="match status" value="1"/>
</dbReference>
<evidence type="ECO:0000256" key="1">
    <source>
        <dbReference type="ARBA" id="ARBA00010641"/>
    </source>
</evidence>
<feature type="domain" description="RNA polymerase sigma-70 region 2" evidence="6">
    <location>
        <begin position="10"/>
        <end position="73"/>
    </location>
</feature>
<dbReference type="Gene3D" id="1.10.1740.10">
    <property type="match status" value="1"/>
</dbReference>
<evidence type="ECO:0000313" key="9">
    <source>
        <dbReference type="EMBL" id="EWS82196.1"/>
    </source>
</evidence>
<dbReference type="SUPFAM" id="SSF88946">
    <property type="entry name" value="Sigma2 domain of RNA polymerase sigma factors"/>
    <property type="match status" value="1"/>
</dbReference>
<comment type="similarity">
    <text evidence="1">Belongs to the sigma-70 factor family. ECF subfamily.</text>
</comment>
<dbReference type="GO" id="GO:0016987">
    <property type="term" value="F:sigma factor activity"/>
    <property type="evidence" value="ECO:0007669"/>
    <property type="project" value="UniProtKB-KW"/>
</dbReference>
<dbReference type="InterPro" id="IPR013325">
    <property type="entry name" value="RNA_pol_sigma_r2"/>
</dbReference>
<dbReference type="PATRIC" id="fig|396014.3.peg.754"/>
<name>Z9JWL7_9MICO</name>
<dbReference type="Pfam" id="PF04542">
    <property type="entry name" value="Sigma70_r2"/>
    <property type="match status" value="1"/>
</dbReference>
<dbReference type="InterPro" id="IPR013324">
    <property type="entry name" value="RNA_pol_sigma_r3/r4-like"/>
</dbReference>
<proteinExistence type="inferred from homology"/>
<evidence type="ECO:0000313" key="10">
    <source>
        <dbReference type="Proteomes" id="UP000023067"/>
    </source>
</evidence>
<accession>Z9JWL7</accession>
<evidence type="ECO:0000256" key="5">
    <source>
        <dbReference type="ARBA" id="ARBA00023163"/>
    </source>
</evidence>
<dbReference type="GO" id="GO:0003677">
    <property type="term" value="F:DNA binding"/>
    <property type="evidence" value="ECO:0007669"/>
    <property type="project" value="InterPro"/>
</dbReference>
<dbReference type="InterPro" id="IPR013249">
    <property type="entry name" value="RNA_pol_sigma70_r4_t2"/>
</dbReference>
<keyword evidence="3" id="KW-0805">Transcription regulation</keyword>
<evidence type="ECO:0000259" key="7">
    <source>
        <dbReference type="Pfam" id="PF08281"/>
    </source>
</evidence>
<dbReference type="Pfam" id="PF08281">
    <property type="entry name" value="Sigma70_r4_2"/>
    <property type="match status" value="1"/>
</dbReference>
<dbReference type="SUPFAM" id="SSF54427">
    <property type="entry name" value="NTF2-like"/>
    <property type="match status" value="1"/>
</dbReference>
<dbReference type="STRING" id="396014.BF93_11225"/>
<dbReference type="PANTHER" id="PTHR30173">
    <property type="entry name" value="SIGMA 19 FACTOR"/>
    <property type="match status" value="1"/>
</dbReference>
<dbReference type="InterPro" id="IPR032710">
    <property type="entry name" value="NTF2-like_dom_sf"/>
</dbReference>
<feature type="domain" description="RNA polymerase sigma factor 70 region 4 type 2" evidence="7">
    <location>
        <begin position="111"/>
        <end position="159"/>
    </location>
</feature>
<protein>
    <submittedName>
        <fullName evidence="9">RNA polymerase sigma70 factor</fullName>
    </submittedName>
</protein>
<dbReference type="InterPro" id="IPR036388">
    <property type="entry name" value="WH-like_DNA-bd_sf"/>
</dbReference>
<sequence>MEELTLAEAFEQQRPRLLTVAARALGSRADAEDAVQEAWLRLARHRGAPIENLAAWLTRVVGRICIDTLRRRTAHAESALEDWETDPIVTEDVEDPQDSVLTADAVGLAMLVVLDSLRPAERLAFVLHDVFAVPFAQIGTIIGTTPEAAKMAASRARRKVQQQPLPTGALRERREVVDAFLAAAREGDFEALLALLDPDVTWHRITSRRRTTGTGAESVLDAVRRGDPERMRARRVSVDGEPGILVWGPTGRPMGLMACTVAGGRIVALTSIIDPARLARMDLPGPEAP</sequence>
<evidence type="ECO:0000259" key="6">
    <source>
        <dbReference type="Pfam" id="PF04542"/>
    </source>
</evidence>
<dbReference type="Proteomes" id="UP000023067">
    <property type="component" value="Unassembled WGS sequence"/>
</dbReference>
<evidence type="ECO:0000259" key="8">
    <source>
        <dbReference type="Pfam" id="PF12680"/>
    </source>
</evidence>
<evidence type="ECO:0000256" key="3">
    <source>
        <dbReference type="ARBA" id="ARBA00023015"/>
    </source>
</evidence>
<dbReference type="Gene3D" id="1.10.10.10">
    <property type="entry name" value="Winged helix-like DNA-binding domain superfamily/Winged helix DNA-binding domain"/>
    <property type="match status" value="1"/>
</dbReference>
<evidence type="ECO:0000256" key="4">
    <source>
        <dbReference type="ARBA" id="ARBA00023082"/>
    </source>
</evidence>
<feature type="domain" description="SnoaL-like" evidence="8">
    <location>
        <begin position="177"/>
        <end position="267"/>
    </location>
</feature>
<keyword evidence="4" id="KW-0731">Sigma factor</keyword>
<dbReference type="RefSeq" id="WP_038370743.1">
    <property type="nucleotide sequence ID" value="NZ_KK069989.1"/>
</dbReference>
<dbReference type="HOGENOM" id="CLU_047691_22_1_11"/>
<reference evidence="9 10" key="1">
    <citation type="submission" date="2014-02" db="EMBL/GenBank/DDBJ databases">
        <title>Genome sequence of Brachybacterium phenoliresistens strain W13A50.</title>
        <authorList>
            <person name="Wang X."/>
        </authorList>
    </citation>
    <scope>NUCLEOTIDE SEQUENCE [LARGE SCALE GENOMIC DNA]</scope>
    <source>
        <strain evidence="9 10">W13A50</strain>
    </source>
</reference>
<dbReference type="InterPro" id="IPR014284">
    <property type="entry name" value="RNA_pol_sigma-70_dom"/>
</dbReference>
<dbReference type="InterPro" id="IPR037401">
    <property type="entry name" value="SnoaL-like"/>
</dbReference>
<dbReference type="Pfam" id="PF12680">
    <property type="entry name" value="SnoaL_2"/>
    <property type="match status" value="1"/>
</dbReference>
<keyword evidence="10" id="KW-1185">Reference proteome</keyword>
<dbReference type="EMBL" id="JDYK01000003">
    <property type="protein sequence ID" value="EWS82196.1"/>
    <property type="molecule type" value="Genomic_DNA"/>
</dbReference>
<dbReference type="AlphaFoldDB" id="Z9JWL7"/>
<dbReference type="Gene3D" id="3.10.450.50">
    <property type="match status" value="1"/>
</dbReference>
<comment type="caution">
    <text evidence="9">The sequence shown here is derived from an EMBL/GenBank/DDBJ whole genome shotgun (WGS) entry which is preliminary data.</text>
</comment>
<dbReference type="OrthoDB" id="3211555at2"/>
<dbReference type="GO" id="GO:0006352">
    <property type="term" value="P:DNA-templated transcription initiation"/>
    <property type="evidence" value="ECO:0007669"/>
    <property type="project" value="InterPro"/>
</dbReference>
<evidence type="ECO:0000256" key="2">
    <source>
        <dbReference type="ARBA" id="ARBA00011344"/>
    </source>
</evidence>
<dbReference type="NCBIfam" id="TIGR02937">
    <property type="entry name" value="sigma70-ECF"/>
    <property type="match status" value="1"/>
</dbReference>
<dbReference type="InterPro" id="IPR007627">
    <property type="entry name" value="RNA_pol_sigma70_r2"/>
</dbReference>
<organism evidence="9 10">
    <name type="scientific">Brachybacterium phenoliresistens</name>
    <dbReference type="NCBI Taxonomy" id="396014"/>
    <lineage>
        <taxon>Bacteria</taxon>
        <taxon>Bacillati</taxon>
        <taxon>Actinomycetota</taxon>
        <taxon>Actinomycetes</taxon>
        <taxon>Micrococcales</taxon>
        <taxon>Dermabacteraceae</taxon>
        <taxon>Brachybacterium</taxon>
    </lineage>
</organism>